<accession>A0ABR3VS38</accession>
<evidence type="ECO:0000313" key="2">
    <source>
        <dbReference type="Proteomes" id="UP001586593"/>
    </source>
</evidence>
<sequence length="331" mass="36343">MLSRAARAVPKRREAVTSPVSSTTMLVSLRSPRVRTTRRLQIGGRPWRTWYKVKIYGYRSGNSLDNGSRSIRDSWRRLSPMVSGTFCGRCHASATNLSLSSALQLSQLTRKSSCAARSLTLCIGLGRNATSGSCEMSLRFDRAHPIALLHRADKEREQAVQSFVVAPARDGTAVEKDDRIHVQLGTFWSKLHDAPPVRPHSNGIVVLHRPCTARALIIGLPTSAAALASQSFRVALVKEFRESPDAAVGSVQTQFRVALLRFGHHEATGNTAERSGNQTCMTSRTRPIRCLVHLRAVGESEGHRHEKEAPCISPAHQARRYYGASGLGMCV</sequence>
<reference evidence="1 2" key="1">
    <citation type="journal article" date="2024" name="Commun. Biol.">
        <title>Comparative genomic analysis of thermophilic fungi reveals convergent evolutionary adaptations and gene losses.</title>
        <authorList>
            <person name="Steindorff A.S."/>
            <person name="Aguilar-Pontes M.V."/>
            <person name="Robinson A.J."/>
            <person name="Andreopoulos B."/>
            <person name="LaButti K."/>
            <person name="Kuo A."/>
            <person name="Mondo S."/>
            <person name="Riley R."/>
            <person name="Otillar R."/>
            <person name="Haridas S."/>
            <person name="Lipzen A."/>
            <person name="Grimwood J."/>
            <person name="Schmutz J."/>
            <person name="Clum A."/>
            <person name="Reid I.D."/>
            <person name="Moisan M.C."/>
            <person name="Butler G."/>
            <person name="Nguyen T.T.M."/>
            <person name="Dewar K."/>
            <person name="Conant G."/>
            <person name="Drula E."/>
            <person name="Henrissat B."/>
            <person name="Hansel C."/>
            <person name="Singer S."/>
            <person name="Hutchinson M.I."/>
            <person name="de Vries R.P."/>
            <person name="Natvig D.O."/>
            <person name="Powell A.J."/>
            <person name="Tsang A."/>
            <person name="Grigoriev I.V."/>
        </authorList>
    </citation>
    <scope>NUCLEOTIDE SEQUENCE [LARGE SCALE GENOMIC DNA]</scope>
    <source>
        <strain evidence="1 2">ATCC 24622</strain>
    </source>
</reference>
<comment type="caution">
    <text evidence="1">The sequence shown here is derived from an EMBL/GenBank/DDBJ whole genome shotgun (WGS) entry which is preliminary data.</text>
</comment>
<proteinExistence type="predicted"/>
<evidence type="ECO:0000313" key="1">
    <source>
        <dbReference type="EMBL" id="KAL1844479.1"/>
    </source>
</evidence>
<dbReference type="Proteomes" id="UP001586593">
    <property type="component" value="Unassembled WGS sequence"/>
</dbReference>
<dbReference type="EMBL" id="JAZHXJ010001685">
    <property type="protein sequence ID" value="KAL1844479.1"/>
    <property type="molecule type" value="Genomic_DNA"/>
</dbReference>
<name>A0ABR3VS38_9PEZI</name>
<protein>
    <submittedName>
        <fullName evidence="1">Uncharacterized protein</fullName>
    </submittedName>
</protein>
<keyword evidence="2" id="KW-1185">Reference proteome</keyword>
<gene>
    <name evidence="1" type="ORF">VTK73DRAFT_2448</name>
</gene>
<organism evidence="1 2">
    <name type="scientific">Phialemonium thermophilum</name>
    <dbReference type="NCBI Taxonomy" id="223376"/>
    <lineage>
        <taxon>Eukaryota</taxon>
        <taxon>Fungi</taxon>
        <taxon>Dikarya</taxon>
        <taxon>Ascomycota</taxon>
        <taxon>Pezizomycotina</taxon>
        <taxon>Sordariomycetes</taxon>
        <taxon>Sordariomycetidae</taxon>
        <taxon>Cephalothecales</taxon>
        <taxon>Cephalothecaceae</taxon>
        <taxon>Phialemonium</taxon>
    </lineage>
</organism>